<evidence type="ECO:0000256" key="1">
    <source>
        <dbReference type="ARBA" id="ARBA00022763"/>
    </source>
</evidence>
<evidence type="ECO:0000313" key="3">
    <source>
        <dbReference type="EMBL" id="QJD96624.1"/>
    </source>
</evidence>
<feature type="domain" description="Methylated-DNA-[protein]-cysteine S-methyltransferase DNA binding" evidence="2">
    <location>
        <begin position="5"/>
        <end position="88"/>
    </location>
</feature>
<protein>
    <submittedName>
        <fullName evidence="3">MGMT family protein</fullName>
    </submittedName>
</protein>
<evidence type="ECO:0000313" key="4">
    <source>
        <dbReference type="Proteomes" id="UP000503278"/>
    </source>
</evidence>
<dbReference type="KEGG" id="mrob:HH214_12400"/>
<dbReference type="RefSeq" id="WP_169608113.1">
    <property type="nucleotide sequence ID" value="NZ_CP051682.1"/>
</dbReference>
<evidence type="ECO:0000259" key="2">
    <source>
        <dbReference type="Pfam" id="PF01035"/>
    </source>
</evidence>
<dbReference type="CDD" id="cd06445">
    <property type="entry name" value="ATase"/>
    <property type="match status" value="1"/>
</dbReference>
<dbReference type="InterPro" id="IPR036217">
    <property type="entry name" value="MethylDNA_cys_MeTrfase_DNAb"/>
</dbReference>
<dbReference type="AlphaFoldDB" id="A0A7L5E4I6"/>
<dbReference type="PANTHER" id="PTHR42942:SF1">
    <property type="entry name" value="ALKYLTRANSFERASE-LIKE PROTEIN 1"/>
    <property type="match status" value="1"/>
</dbReference>
<keyword evidence="4" id="KW-1185">Reference proteome</keyword>
<dbReference type="NCBIfam" id="TIGR00589">
    <property type="entry name" value="ogt"/>
    <property type="match status" value="1"/>
</dbReference>
<dbReference type="InterPro" id="IPR014048">
    <property type="entry name" value="MethylDNA_cys_MeTrfase_DNA-bd"/>
</dbReference>
<keyword evidence="1" id="KW-0227">DNA damage</keyword>
<dbReference type="GO" id="GO:0006281">
    <property type="term" value="P:DNA repair"/>
    <property type="evidence" value="ECO:0007669"/>
    <property type="project" value="InterPro"/>
</dbReference>
<proteinExistence type="predicted"/>
<accession>A0A7L5E4I6</accession>
<dbReference type="InterPro" id="IPR052520">
    <property type="entry name" value="ATL_DNA_repair"/>
</dbReference>
<dbReference type="Gene3D" id="1.10.10.10">
    <property type="entry name" value="Winged helix-like DNA-binding domain superfamily/Winged helix DNA-binding domain"/>
    <property type="match status" value="1"/>
</dbReference>
<reference evidence="3 4" key="1">
    <citation type="submission" date="2020-04" db="EMBL/GenBank/DDBJ databases">
        <title>Genome sequencing of novel species.</title>
        <authorList>
            <person name="Heo J."/>
            <person name="Kim S.-J."/>
            <person name="Kim J.-S."/>
            <person name="Hong S.-B."/>
            <person name="Kwon S.-W."/>
        </authorList>
    </citation>
    <scope>NUCLEOTIDE SEQUENCE [LARGE SCALE GENOMIC DNA]</scope>
    <source>
        <strain evidence="3 4">F39-2</strain>
    </source>
</reference>
<dbReference type="SUPFAM" id="SSF46767">
    <property type="entry name" value="Methylated DNA-protein cysteine methyltransferase, C-terminal domain"/>
    <property type="match status" value="1"/>
</dbReference>
<sequence length="113" mass="12607">MPEENFFERVFDVVRQIPAGRVTSYGAVAQYLGSKGSSRVVGYAMGASVDAFPPVPAHRVVNRNGIVTGNLQQGNFKRRKQMLESEGIIMDDDAQIQNFKKLFWDPSVELKDS</sequence>
<organism evidence="3 4">
    <name type="scientific">Mucilaginibacter robiniae</name>
    <dbReference type="NCBI Taxonomy" id="2728022"/>
    <lineage>
        <taxon>Bacteria</taxon>
        <taxon>Pseudomonadati</taxon>
        <taxon>Bacteroidota</taxon>
        <taxon>Sphingobacteriia</taxon>
        <taxon>Sphingobacteriales</taxon>
        <taxon>Sphingobacteriaceae</taxon>
        <taxon>Mucilaginibacter</taxon>
    </lineage>
</organism>
<dbReference type="GO" id="GO:0003824">
    <property type="term" value="F:catalytic activity"/>
    <property type="evidence" value="ECO:0007669"/>
    <property type="project" value="InterPro"/>
</dbReference>
<dbReference type="Pfam" id="PF01035">
    <property type="entry name" value="DNA_binding_1"/>
    <property type="match status" value="1"/>
</dbReference>
<dbReference type="Proteomes" id="UP000503278">
    <property type="component" value="Chromosome"/>
</dbReference>
<dbReference type="PANTHER" id="PTHR42942">
    <property type="entry name" value="6-O-METHYLGUANINE DNA METHYLTRANSFERASE"/>
    <property type="match status" value="1"/>
</dbReference>
<gene>
    <name evidence="3" type="ORF">HH214_12400</name>
</gene>
<name>A0A7L5E4I6_9SPHI</name>
<dbReference type="EMBL" id="CP051682">
    <property type="protein sequence ID" value="QJD96624.1"/>
    <property type="molecule type" value="Genomic_DNA"/>
</dbReference>
<dbReference type="InterPro" id="IPR036388">
    <property type="entry name" value="WH-like_DNA-bd_sf"/>
</dbReference>